<dbReference type="PANTHER" id="PTHR22891">
    <property type="entry name" value="EUKARYOTIC TRANSLATION INITIATION FACTOR 2C"/>
    <property type="match status" value="1"/>
</dbReference>
<dbReference type="GO" id="GO:0003723">
    <property type="term" value="F:RNA binding"/>
    <property type="evidence" value="ECO:0007669"/>
    <property type="project" value="InterPro"/>
</dbReference>
<keyword evidence="3" id="KW-1185">Reference proteome</keyword>
<dbReference type="InterPro" id="IPR012337">
    <property type="entry name" value="RNaseH-like_sf"/>
</dbReference>
<name>A0A8S0VXJ1_CYCAE</name>
<dbReference type="CDD" id="cd02846">
    <property type="entry name" value="PAZ_argonaute_like"/>
    <property type="match status" value="1"/>
</dbReference>
<dbReference type="Gene3D" id="3.40.50.2300">
    <property type="match status" value="1"/>
</dbReference>
<dbReference type="OrthoDB" id="10252740at2759"/>
<gene>
    <name evidence="2" type="ORF">AAE3_LOCUS3293</name>
</gene>
<dbReference type="SUPFAM" id="SSF101690">
    <property type="entry name" value="PAZ domain"/>
    <property type="match status" value="1"/>
</dbReference>
<sequence length="658" mass="74420">MDTTVAAVFKHGHLITLCLEYLKLKNVNQLILRQNSSDYKRLEKFLLGLRIVVQTGGTRSRTKTIRGLVENGGEFMFLKNDEEISVARHFQQAHNIRISNPKIVGICLSGRKSERKEVVPLELCIVEPGQLCKRIPEDIRTDMVRFSTMRPGERREKITTEIHSYVTSEYLRESGLRVNPEPLTIKSKMLDSPGIIFHQETLNPQDGKWNVLRKRLQNPSALTSWGVVNFISNSLDMDTCTNMMLELADCCKNLGMAVGRPVDIDPGQPYTPTKALDLMVEKAKRAGVDGSKFIIIVILPQDAGPLRTQIKHWGDIINGIPTQCLREHKLSNPRDPKFRPPDSQYWNNVALKLNVRLGGRNSHASSAQIMRLLQREPFIIMGADVGHPSPGIQKPSVSSLVYSHDEHATEYAALTSIQAPRLEMIQDLSRFIKTALENFVAKNNTPPKRLIFFRDGVSEGEYQRVAEQELVWIREGIDALWLEKGVLGKVPQPMITFIIVTKRHHAVFFPKRGAMQDRTGNLQPGCVVDSTITSPDGTIRDFYLQSHAAIQGTCRSSHYVVLHDEIFNNDLNKMQDLAYTLCHVYAKATRIVSIPAPVYYADLVCQRSAFHMDPHGPLNMDDDTASTLHSGPAPFDLSLWQQAWRPTNPRMDKKMYFL</sequence>
<dbReference type="Pfam" id="PF02170">
    <property type="entry name" value="PAZ"/>
    <property type="match status" value="1"/>
</dbReference>
<dbReference type="InterPro" id="IPR036085">
    <property type="entry name" value="PAZ_dom_sf"/>
</dbReference>
<feature type="domain" description="Piwi" evidence="1">
    <location>
        <begin position="294"/>
        <end position="613"/>
    </location>
</feature>
<evidence type="ECO:0000259" key="1">
    <source>
        <dbReference type="PROSITE" id="PS50822"/>
    </source>
</evidence>
<dbReference type="SMART" id="SM00950">
    <property type="entry name" value="Piwi"/>
    <property type="match status" value="1"/>
</dbReference>
<evidence type="ECO:0000313" key="2">
    <source>
        <dbReference type="EMBL" id="CAA7260881.1"/>
    </source>
</evidence>
<dbReference type="InterPro" id="IPR003165">
    <property type="entry name" value="Piwi"/>
</dbReference>
<dbReference type="Proteomes" id="UP000467700">
    <property type="component" value="Unassembled WGS sequence"/>
</dbReference>
<organism evidence="2 3">
    <name type="scientific">Cyclocybe aegerita</name>
    <name type="common">Black poplar mushroom</name>
    <name type="synonym">Agrocybe aegerita</name>
    <dbReference type="NCBI Taxonomy" id="1973307"/>
    <lineage>
        <taxon>Eukaryota</taxon>
        <taxon>Fungi</taxon>
        <taxon>Dikarya</taxon>
        <taxon>Basidiomycota</taxon>
        <taxon>Agaricomycotina</taxon>
        <taxon>Agaricomycetes</taxon>
        <taxon>Agaricomycetidae</taxon>
        <taxon>Agaricales</taxon>
        <taxon>Agaricineae</taxon>
        <taxon>Bolbitiaceae</taxon>
        <taxon>Cyclocybe</taxon>
    </lineage>
</organism>
<reference evidence="2 3" key="1">
    <citation type="submission" date="2020-01" db="EMBL/GenBank/DDBJ databases">
        <authorList>
            <person name="Gupta K D."/>
        </authorList>
    </citation>
    <scope>NUCLEOTIDE SEQUENCE [LARGE SCALE GENOMIC DNA]</scope>
</reference>
<proteinExistence type="predicted"/>
<dbReference type="InterPro" id="IPR036397">
    <property type="entry name" value="RNaseH_sf"/>
</dbReference>
<dbReference type="AlphaFoldDB" id="A0A8S0VXJ1"/>
<dbReference type="PROSITE" id="PS50822">
    <property type="entry name" value="PIWI"/>
    <property type="match status" value="1"/>
</dbReference>
<dbReference type="EMBL" id="CACVBS010000031">
    <property type="protein sequence ID" value="CAA7260881.1"/>
    <property type="molecule type" value="Genomic_DNA"/>
</dbReference>
<dbReference type="InterPro" id="IPR003100">
    <property type="entry name" value="PAZ_dom"/>
</dbReference>
<dbReference type="Pfam" id="PF02171">
    <property type="entry name" value="Piwi"/>
    <property type="match status" value="1"/>
</dbReference>
<dbReference type="SUPFAM" id="SSF53098">
    <property type="entry name" value="Ribonuclease H-like"/>
    <property type="match status" value="1"/>
</dbReference>
<protein>
    <recommendedName>
        <fullName evidence="1">Piwi domain-containing protein</fullName>
    </recommendedName>
</protein>
<dbReference type="Gene3D" id="3.30.420.10">
    <property type="entry name" value="Ribonuclease H-like superfamily/Ribonuclease H"/>
    <property type="match status" value="1"/>
</dbReference>
<dbReference type="Gene3D" id="2.170.260.10">
    <property type="entry name" value="paz domain"/>
    <property type="match status" value="1"/>
</dbReference>
<comment type="caution">
    <text evidence="2">The sequence shown here is derived from an EMBL/GenBank/DDBJ whole genome shotgun (WGS) entry which is preliminary data.</text>
</comment>
<evidence type="ECO:0000313" key="3">
    <source>
        <dbReference type="Proteomes" id="UP000467700"/>
    </source>
</evidence>
<accession>A0A8S0VXJ1</accession>